<gene>
    <name evidence="4" type="ORF">H9824_01375</name>
</gene>
<dbReference type="SUPFAM" id="SSF48452">
    <property type="entry name" value="TPR-like"/>
    <property type="match status" value="1"/>
</dbReference>
<name>A0A9D2CJV6_9BACE</name>
<dbReference type="AlphaFoldDB" id="A0A9D2CJV6"/>
<dbReference type="Gene3D" id="1.25.40.10">
    <property type="entry name" value="Tetratricopeptide repeat domain"/>
    <property type="match status" value="2"/>
</dbReference>
<organism evidence="4 5">
    <name type="scientific">Candidatus Bacteroides pullicola</name>
    <dbReference type="NCBI Taxonomy" id="2838475"/>
    <lineage>
        <taxon>Bacteria</taxon>
        <taxon>Pseudomonadati</taxon>
        <taxon>Bacteroidota</taxon>
        <taxon>Bacteroidia</taxon>
        <taxon>Bacteroidales</taxon>
        <taxon>Bacteroidaceae</taxon>
        <taxon>Bacteroides</taxon>
    </lineage>
</organism>
<reference evidence="4" key="2">
    <citation type="submission" date="2021-04" db="EMBL/GenBank/DDBJ databases">
        <authorList>
            <person name="Gilroy R."/>
        </authorList>
    </citation>
    <scope>NUCLEOTIDE SEQUENCE</scope>
    <source>
        <strain evidence="4">Gambia2-208</strain>
    </source>
</reference>
<accession>A0A9D2CJV6</accession>
<protein>
    <submittedName>
        <fullName evidence="4">Tetratricopeptide repeat protein</fullName>
    </submittedName>
</protein>
<evidence type="ECO:0000256" key="1">
    <source>
        <dbReference type="ARBA" id="ARBA00022737"/>
    </source>
</evidence>
<dbReference type="SMART" id="SM00028">
    <property type="entry name" value="TPR"/>
    <property type="match status" value="7"/>
</dbReference>
<dbReference type="PROSITE" id="PS50293">
    <property type="entry name" value="TPR_REGION"/>
    <property type="match status" value="1"/>
</dbReference>
<feature type="repeat" description="TPR" evidence="3">
    <location>
        <begin position="230"/>
        <end position="263"/>
    </location>
</feature>
<comment type="caution">
    <text evidence="4">The sequence shown here is derived from an EMBL/GenBank/DDBJ whole genome shotgun (WGS) entry which is preliminary data.</text>
</comment>
<evidence type="ECO:0000256" key="2">
    <source>
        <dbReference type="ARBA" id="ARBA00022803"/>
    </source>
</evidence>
<proteinExistence type="predicted"/>
<keyword evidence="2 3" id="KW-0802">TPR repeat</keyword>
<dbReference type="PANTHER" id="PTHR44858:SF1">
    <property type="entry name" value="UDP-N-ACETYLGLUCOSAMINE--PEPTIDE N-ACETYLGLUCOSAMINYLTRANSFERASE SPINDLY-RELATED"/>
    <property type="match status" value="1"/>
</dbReference>
<dbReference type="PROSITE" id="PS50005">
    <property type="entry name" value="TPR"/>
    <property type="match status" value="2"/>
</dbReference>
<dbReference type="InterPro" id="IPR011990">
    <property type="entry name" value="TPR-like_helical_dom_sf"/>
</dbReference>
<reference evidence="4" key="1">
    <citation type="journal article" date="2021" name="PeerJ">
        <title>Extensive microbial diversity within the chicken gut microbiome revealed by metagenomics and culture.</title>
        <authorList>
            <person name="Gilroy R."/>
            <person name="Ravi A."/>
            <person name="Getino M."/>
            <person name="Pursley I."/>
            <person name="Horton D.L."/>
            <person name="Alikhan N.F."/>
            <person name="Baker D."/>
            <person name="Gharbi K."/>
            <person name="Hall N."/>
            <person name="Watson M."/>
            <person name="Adriaenssens E.M."/>
            <person name="Foster-Nyarko E."/>
            <person name="Jarju S."/>
            <person name="Secka A."/>
            <person name="Antonio M."/>
            <person name="Oren A."/>
            <person name="Chaudhuri R.R."/>
            <person name="La Ragione R."/>
            <person name="Hildebrand F."/>
            <person name="Pallen M.J."/>
        </authorList>
    </citation>
    <scope>NUCLEOTIDE SEQUENCE</scope>
    <source>
        <strain evidence="4">Gambia2-208</strain>
    </source>
</reference>
<dbReference type="Pfam" id="PF13432">
    <property type="entry name" value="TPR_16"/>
    <property type="match status" value="2"/>
</dbReference>
<dbReference type="Proteomes" id="UP000886851">
    <property type="component" value="Unassembled WGS sequence"/>
</dbReference>
<dbReference type="PANTHER" id="PTHR44858">
    <property type="entry name" value="TETRATRICOPEPTIDE REPEAT PROTEIN 6"/>
    <property type="match status" value="1"/>
</dbReference>
<sequence>MGFFKSFFSGKPDNLLAEQEKTRQKNFDIFKYDGIRAQRMGRQDYAIKCFNEALNLHDDFETRGHLVRSYVQTNQLDEARQQLERMTRMEPTHTDTWLTLANLCYMQEDYPAMAEAAQKAIALEEGNAMAHYLLAKADNGQGNGLMCIAHLTQAITLKEDFTEARLLRAEALTQMQQYKEAREDVDAILAQEPDEESALLLRGRIAEAAQDFDKAEADYRRITEVNPFSEQAYLCLGRLYTAQKKLAEAITLLDEAIELNPDSPALYHERGCAKLLNGDKEGSMEDLKKELELNPKETEQLNGEFNSQPLVQQTDVLGL</sequence>
<dbReference type="InterPro" id="IPR019734">
    <property type="entry name" value="TPR_rpt"/>
</dbReference>
<dbReference type="InterPro" id="IPR050498">
    <property type="entry name" value="Ycf3"/>
</dbReference>
<evidence type="ECO:0000256" key="3">
    <source>
        <dbReference type="PROSITE-ProRule" id="PRU00339"/>
    </source>
</evidence>
<dbReference type="EMBL" id="DXCV01000012">
    <property type="protein sequence ID" value="HIY87338.1"/>
    <property type="molecule type" value="Genomic_DNA"/>
</dbReference>
<evidence type="ECO:0000313" key="5">
    <source>
        <dbReference type="Proteomes" id="UP000886851"/>
    </source>
</evidence>
<evidence type="ECO:0000313" key="4">
    <source>
        <dbReference type="EMBL" id="HIY87338.1"/>
    </source>
</evidence>
<feature type="repeat" description="TPR" evidence="3">
    <location>
        <begin position="196"/>
        <end position="229"/>
    </location>
</feature>
<keyword evidence="1" id="KW-0677">Repeat</keyword>